<gene>
    <name evidence="5" type="ORF">CYJ76_05870</name>
</gene>
<organism evidence="5 6">
    <name type="scientific">Kytococcus schroeteri</name>
    <dbReference type="NCBI Taxonomy" id="138300"/>
    <lineage>
        <taxon>Bacteria</taxon>
        <taxon>Bacillati</taxon>
        <taxon>Actinomycetota</taxon>
        <taxon>Actinomycetes</taxon>
        <taxon>Micrococcales</taxon>
        <taxon>Kytococcaceae</taxon>
        <taxon>Kytococcus</taxon>
    </lineage>
</organism>
<dbReference type="InterPro" id="IPR003593">
    <property type="entry name" value="AAA+_ATPase"/>
</dbReference>
<dbReference type="Gene3D" id="3.40.50.300">
    <property type="entry name" value="P-loop containing nucleotide triphosphate hydrolases"/>
    <property type="match status" value="1"/>
</dbReference>
<evidence type="ECO:0000256" key="2">
    <source>
        <dbReference type="ARBA" id="ARBA00022741"/>
    </source>
</evidence>
<dbReference type="GO" id="GO:0005524">
    <property type="term" value="F:ATP binding"/>
    <property type="evidence" value="ECO:0007669"/>
    <property type="project" value="UniProtKB-KW"/>
</dbReference>
<evidence type="ECO:0000256" key="1">
    <source>
        <dbReference type="ARBA" id="ARBA00022448"/>
    </source>
</evidence>
<dbReference type="InterPro" id="IPR050093">
    <property type="entry name" value="ABC_SmlMolc_Importer"/>
</dbReference>
<dbReference type="SUPFAM" id="SSF52540">
    <property type="entry name" value="P-loop containing nucleoside triphosphate hydrolases"/>
    <property type="match status" value="1"/>
</dbReference>
<evidence type="ECO:0000256" key="3">
    <source>
        <dbReference type="ARBA" id="ARBA00022840"/>
    </source>
</evidence>
<dbReference type="GO" id="GO:0016887">
    <property type="term" value="F:ATP hydrolysis activity"/>
    <property type="evidence" value="ECO:0007669"/>
    <property type="project" value="InterPro"/>
</dbReference>
<dbReference type="PANTHER" id="PTHR42781">
    <property type="entry name" value="SPERMIDINE/PUTRESCINE IMPORT ATP-BINDING PROTEIN POTA"/>
    <property type="match status" value="1"/>
</dbReference>
<evidence type="ECO:0000313" key="5">
    <source>
        <dbReference type="EMBL" id="PKZ41775.1"/>
    </source>
</evidence>
<dbReference type="InterPro" id="IPR027417">
    <property type="entry name" value="P-loop_NTPase"/>
</dbReference>
<dbReference type="Pfam" id="PF00005">
    <property type="entry name" value="ABC_tran"/>
    <property type="match status" value="1"/>
</dbReference>
<evidence type="ECO:0000313" key="6">
    <source>
        <dbReference type="Proteomes" id="UP000234206"/>
    </source>
</evidence>
<protein>
    <submittedName>
        <fullName evidence="5">ABC transporter</fullName>
    </submittedName>
</protein>
<accession>A0A2I1PAX2</accession>
<dbReference type="PROSITE" id="PS00211">
    <property type="entry name" value="ABC_TRANSPORTER_1"/>
    <property type="match status" value="1"/>
</dbReference>
<keyword evidence="1" id="KW-0813">Transport</keyword>
<dbReference type="SMART" id="SM00382">
    <property type="entry name" value="AAA"/>
    <property type="match status" value="1"/>
</dbReference>
<reference evidence="5 6" key="1">
    <citation type="submission" date="2017-12" db="EMBL/GenBank/DDBJ databases">
        <title>Phylogenetic diversity of female urinary microbiome.</title>
        <authorList>
            <person name="Thomas-White K."/>
            <person name="Wolfe A.J."/>
        </authorList>
    </citation>
    <scope>NUCLEOTIDE SEQUENCE [LARGE SCALE GENOMIC DNA]</scope>
    <source>
        <strain evidence="5 6">UMB1298</strain>
    </source>
</reference>
<feature type="domain" description="ABC transporter" evidence="4">
    <location>
        <begin position="5"/>
        <end position="220"/>
    </location>
</feature>
<dbReference type="Proteomes" id="UP000234206">
    <property type="component" value="Unassembled WGS sequence"/>
</dbReference>
<keyword evidence="3" id="KW-0067">ATP-binding</keyword>
<proteinExistence type="predicted"/>
<dbReference type="PROSITE" id="PS50893">
    <property type="entry name" value="ABC_TRANSPORTER_2"/>
    <property type="match status" value="1"/>
</dbReference>
<dbReference type="EMBL" id="PKIZ01000009">
    <property type="protein sequence ID" value="PKZ41775.1"/>
    <property type="molecule type" value="Genomic_DNA"/>
</dbReference>
<keyword evidence="2" id="KW-0547">Nucleotide-binding</keyword>
<evidence type="ECO:0000259" key="4">
    <source>
        <dbReference type="PROSITE" id="PS50893"/>
    </source>
</evidence>
<dbReference type="InterPro" id="IPR003439">
    <property type="entry name" value="ABC_transporter-like_ATP-bd"/>
</dbReference>
<dbReference type="OrthoDB" id="9112331at2"/>
<dbReference type="AlphaFoldDB" id="A0A2I1PAX2"/>
<dbReference type="RefSeq" id="WP_070705827.1">
    <property type="nucleotide sequence ID" value="NZ_PKIZ01000009.1"/>
</dbReference>
<name>A0A2I1PAX2_9MICO</name>
<keyword evidence="6" id="KW-1185">Reference proteome</keyword>
<dbReference type="InterPro" id="IPR017871">
    <property type="entry name" value="ABC_transporter-like_CS"/>
</dbReference>
<sequence>MTGATPALEVDARIRRGTLDLSVACAVRPGRALAVLGPNGVGKTSLLRAVAGLDAVASGHVRCAGRVWDDAATGTFVPPERRRAGVVFQDHRLFGHLSVRQNVAFGPSVRGAGRRAAEARADAVLAELGIEHLAARRPAELSGGQSQRVAVARALATDPVALLLDEPLSALDTTARGEVRTWLRATLERLACPVLLVTHDPADVDALADDELRLPATRTDS</sequence>
<dbReference type="PANTHER" id="PTHR42781:SF4">
    <property type="entry name" value="SPERMIDINE_PUTRESCINE IMPORT ATP-BINDING PROTEIN POTA"/>
    <property type="match status" value="1"/>
</dbReference>
<comment type="caution">
    <text evidence="5">The sequence shown here is derived from an EMBL/GenBank/DDBJ whole genome shotgun (WGS) entry which is preliminary data.</text>
</comment>